<organism evidence="8 9">
    <name type="scientific">Vanilla planifolia</name>
    <name type="common">Vanilla</name>
    <dbReference type="NCBI Taxonomy" id="51239"/>
    <lineage>
        <taxon>Eukaryota</taxon>
        <taxon>Viridiplantae</taxon>
        <taxon>Streptophyta</taxon>
        <taxon>Embryophyta</taxon>
        <taxon>Tracheophyta</taxon>
        <taxon>Spermatophyta</taxon>
        <taxon>Magnoliopsida</taxon>
        <taxon>Liliopsida</taxon>
        <taxon>Asparagales</taxon>
        <taxon>Orchidaceae</taxon>
        <taxon>Vanilloideae</taxon>
        <taxon>Vanilleae</taxon>
        <taxon>Vanilla</taxon>
    </lineage>
</organism>
<feature type="region of interest" description="Disordered" evidence="5">
    <location>
        <begin position="302"/>
        <end position="336"/>
    </location>
</feature>
<sequence>MTPHRLIRTFSETALFLRSRFSLVILLPRFLAGDRRPSPGCAFPFSLLLSFSKDLFCIFFCLMDVEMADQETEELPYPRDFLQRFAGSRCGEESHPSYGNARDTTSQDSGDTELSLGLSLGGCFAVGPRETRLVRSSSTETFSVFGNEREFTVAPAGLVRTCSLPVEAEEEHRKRKEMQSLKRLEAKRKRSEKRNGSRSPSATAVVDKKVEKKDEAGFTKMNGYAPPRFPMGPVGDRSEVEQSRRGTLWRSSSDFDGRSVEGCEGSDLSNSSTISSNPDMLRKSTAAAPLPPLLRSLKSLQEDVQASKKMTESTNQSRDMGTNMMDEMPCVSTKGDGPNGRRIEGFLYKYKKGEEVRIVCVCHGSFLSPAEFVKHAGGGDVTHPLRHIVVIQLLFFLC</sequence>
<gene>
    <name evidence="8" type="ORF">HPP92_000937</name>
</gene>
<comment type="function">
    <text evidence="4">Acts as a negative regulator of abscisic acid (ABA) response.</text>
</comment>
<dbReference type="EMBL" id="JADCNL010000001">
    <property type="protein sequence ID" value="KAG0496246.1"/>
    <property type="molecule type" value="Genomic_DNA"/>
</dbReference>
<dbReference type="InterPro" id="IPR032308">
    <property type="entry name" value="TDBD"/>
</dbReference>
<dbReference type="PANTHER" id="PTHR31413:SF49">
    <property type="entry name" value="NINJA-FAMILY PROTEIN MODD"/>
    <property type="match status" value="1"/>
</dbReference>
<evidence type="ECO:0000256" key="4">
    <source>
        <dbReference type="RuleBase" id="RU369029"/>
    </source>
</evidence>
<feature type="compositionally biased region" description="Basic and acidic residues" evidence="5">
    <location>
        <begin position="206"/>
        <end position="217"/>
    </location>
</feature>
<comment type="subcellular location">
    <subcellularLocation>
        <location evidence="1 4">Nucleus</location>
    </subcellularLocation>
</comment>
<evidence type="ECO:0000259" key="7">
    <source>
        <dbReference type="Pfam" id="PF16135"/>
    </source>
</evidence>
<comment type="caution">
    <text evidence="8">The sequence shown here is derived from an EMBL/GenBank/DDBJ whole genome shotgun (WGS) entry which is preliminary data.</text>
</comment>
<dbReference type="GO" id="GO:0045892">
    <property type="term" value="P:negative regulation of DNA-templated transcription"/>
    <property type="evidence" value="ECO:0007669"/>
    <property type="project" value="TreeGrafter"/>
</dbReference>
<reference evidence="8 9" key="1">
    <citation type="journal article" date="2020" name="Nat. Food">
        <title>A phased Vanilla planifolia genome enables genetic improvement of flavour and production.</title>
        <authorList>
            <person name="Hasing T."/>
            <person name="Tang H."/>
            <person name="Brym M."/>
            <person name="Khazi F."/>
            <person name="Huang T."/>
            <person name="Chambers A.H."/>
        </authorList>
    </citation>
    <scope>NUCLEOTIDE SEQUENCE [LARGE SCALE GENOMIC DNA]</scope>
    <source>
        <tissue evidence="8">Leaf</tissue>
    </source>
</reference>
<dbReference type="Pfam" id="PF16136">
    <property type="entry name" value="NLS_NINJA_AFP"/>
    <property type="match status" value="1"/>
</dbReference>
<name>A0A835RX94_VANPL</name>
<dbReference type="Proteomes" id="UP000636800">
    <property type="component" value="Chromosome 1"/>
</dbReference>
<evidence type="ECO:0000259" key="6">
    <source>
        <dbReference type="Pfam" id="PF07897"/>
    </source>
</evidence>
<feature type="region of interest" description="Disordered" evidence="5">
    <location>
        <begin position="167"/>
        <end position="279"/>
    </location>
</feature>
<dbReference type="Pfam" id="PF16135">
    <property type="entry name" value="TDBD"/>
    <property type="match status" value="1"/>
</dbReference>
<accession>A0A835RX94</accession>
<dbReference type="GO" id="GO:0005634">
    <property type="term" value="C:nucleus"/>
    <property type="evidence" value="ECO:0007669"/>
    <property type="project" value="UniProtKB-SubCell"/>
</dbReference>
<dbReference type="OrthoDB" id="695631at2759"/>
<evidence type="ECO:0000256" key="1">
    <source>
        <dbReference type="ARBA" id="ARBA00004123"/>
    </source>
</evidence>
<dbReference type="AlphaFoldDB" id="A0A835RX94"/>
<feature type="domain" description="Tify" evidence="7">
    <location>
        <begin position="357"/>
        <end position="389"/>
    </location>
</feature>
<evidence type="ECO:0000256" key="5">
    <source>
        <dbReference type="SAM" id="MobiDB-lite"/>
    </source>
</evidence>
<keyword evidence="3 4" id="KW-0539">Nucleus</keyword>
<dbReference type="Pfam" id="PF07897">
    <property type="entry name" value="EAR"/>
    <property type="match status" value="1"/>
</dbReference>
<feature type="region of interest" description="Disordered" evidence="5">
    <location>
        <begin position="91"/>
        <end position="112"/>
    </location>
</feature>
<evidence type="ECO:0000256" key="3">
    <source>
        <dbReference type="ARBA" id="ARBA00023242"/>
    </source>
</evidence>
<evidence type="ECO:0000313" key="9">
    <source>
        <dbReference type="Proteomes" id="UP000636800"/>
    </source>
</evidence>
<dbReference type="InterPro" id="IPR032310">
    <property type="entry name" value="NLS_NINJA_AFP-like"/>
</dbReference>
<comment type="similarity">
    <text evidence="2 4">Belongs to the Ninja family.</text>
</comment>
<proteinExistence type="inferred from homology"/>
<evidence type="ECO:0000256" key="2">
    <source>
        <dbReference type="ARBA" id="ARBA00006081"/>
    </source>
</evidence>
<evidence type="ECO:0000313" key="8">
    <source>
        <dbReference type="EMBL" id="KAG0496246.1"/>
    </source>
</evidence>
<dbReference type="PANTHER" id="PTHR31413">
    <property type="entry name" value="AFP HOMOLOG 2"/>
    <property type="match status" value="1"/>
</dbReference>
<feature type="domain" description="Ethylene-responsive binding factor-associated repression" evidence="6">
    <location>
        <begin position="108"/>
        <end position="139"/>
    </location>
</feature>
<dbReference type="GO" id="GO:0007165">
    <property type="term" value="P:signal transduction"/>
    <property type="evidence" value="ECO:0007669"/>
    <property type="project" value="InterPro"/>
</dbReference>
<dbReference type="InterPro" id="IPR031307">
    <property type="entry name" value="Ninja_fam"/>
</dbReference>
<keyword evidence="9" id="KW-1185">Reference proteome</keyword>
<feature type="compositionally biased region" description="Low complexity" evidence="5">
    <location>
        <begin position="266"/>
        <end position="276"/>
    </location>
</feature>
<protein>
    <recommendedName>
        <fullName evidence="4">Ninja-family protein</fullName>
    </recommendedName>
    <alternativeName>
        <fullName evidence="4">ABI-binding protein</fullName>
    </alternativeName>
</protein>
<dbReference type="InterPro" id="IPR012463">
    <property type="entry name" value="Ninja_motif"/>
</dbReference>